<dbReference type="Proteomes" id="UP001177744">
    <property type="component" value="Unassembled WGS sequence"/>
</dbReference>
<evidence type="ECO:0000313" key="2">
    <source>
        <dbReference type="EMBL" id="KAK1340085.1"/>
    </source>
</evidence>
<dbReference type="AlphaFoldDB" id="A0AA40I017"/>
<gene>
    <name evidence="2" type="ORF">QTO34_018649</name>
</gene>
<proteinExistence type="predicted"/>
<keyword evidence="3" id="KW-1185">Reference proteome</keyword>
<evidence type="ECO:0000313" key="3">
    <source>
        <dbReference type="Proteomes" id="UP001177744"/>
    </source>
</evidence>
<dbReference type="EMBL" id="JAULJE010000008">
    <property type="protein sequence ID" value="KAK1340085.1"/>
    <property type="molecule type" value="Genomic_DNA"/>
</dbReference>
<evidence type="ECO:0000256" key="1">
    <source>
        <dbReference type="SAM" id="MobiDB-lite"/>
    </source>
</evidence>
<feature type="region of interest" description="Disordered" evidence="1">
    <location>
        <begin position="102"/>
        <end position="164"/>
    </location>
</feature>
<feature type="region of interest" description="Disordered" evidence="1">
    <location>
        <begin position="198"/>
        <end position="222"/>
    </location>
</feature>
<comment type="caution">
    <text evidence="2">The sequence shown here is derived from an EMBL/GenBank/DDBJ whole genome shotgun (WGS) entry which is preliminary data.</text>
</comment>
<organism evidence="2 3">
    <name type="scientific">Cnephaeus nilssonii</name>
    <name type="common">Northern bat</name>
    <name type="synonym">Eptesicus nilssonii</name>
    <dbReference type="NCBI Taxonomy" id="3371016"/>
    <lineage>
        <taxon>Eukaryota</taxon>
        <taxon>Metazoa</taxon>
        <taxon>Chordata</taxon>
        <taxon>Craniata</taxon>
        <taxon>Vertebrata</taxon>
        <taxon>Euteleostomi</taxon>
        <taxon>Mammalia</taxon>
        <taxon>Eutheria</taxon>
        <taxon>Laurasiatheria</taxon>
        <taxon>Chiroptera</taxon>
        <taxon>Yangochiroptera</taxon>
        <taxon>Vespertilionidae</taxon>
        <taxon>Cnephaeus</taxon>
    </lineage>
</organism>
<sequence length="222" mass="22410">MATPPPGASRRAPGSRPTGEDRRGLGLQHQVDAVQRQLQGTARSQDHHGGERVGGPGLGRAWQAGRHSVFRARGLLNSGALGGAGSSGLRFPPGRSIEAGAEEASAYHPSGAAGGAPGPGRGRVSLSVGAATGEAGGGGWVKSRASRGKSSELPGVLPAGRQSGLWDPAPGLRTFIHHADPAVRALGRPEPASHRFWLSSAPSEAPPRGDGATLPPNIRGCG</sequence>
<reference evidence="2" key="1">
    <citation type="submission" date="2023-06" db="EMBL/GenBank/DDBJ databases">
        <title>Reference genome for the Northern bat (Eptesicus nilssonii), a most northern bat species.</title>
        <authorList>
            <person name="Laine V.N."/>
            <person name="Pulliainen A.T."/>
            <person name="Lilley T.M."/>
        </authorList>
    </citation>
    <scope>NUCLEOTIDE SEQUENCE</scope>
    <source>
        <strain evidence="2">BLF_Eptnil</strain>
        <tissue evidence="2">Kidney</tissue>
    </source>
</reference>
<protein>
    <submittedName>
        <fullName evidence="2">Uncharacterized protein</fullName>
    </submittedName>
</protein>
<name>A0AA40I017_CNENI</name>
<feature type="region of interest" description="Disordered" evidence="1">
    <location>
        <begin position="1"/>
        <end position="60"/>
    </location>
</feature>
<feature type="compositionally biased region" description="Gly residues" evidence="1">
    <location>
        <begin position="112"/>
        <end position="121"/>
    </location>
</feature>
<accession>A0AA40I017</accession>